<accession>A0A2S5JDZ1</accession>
<reference evidence="10 11" key="1">
    <citation type="submission" date="2018-01" db="EMBL/GenBank/DDBJ databases">
        <title>Genomic Encyclopedia of Archaeal and Bacterial Type Strains, Phase II (KMG-II): from individual species to whole genera.</title>
        <authorList>
            <person name="Goeker M."/>
        </authorList>
    </citation>
    <scope>NUCLEOTIDE SEQUENCE [LARGE SCALE GENOMIC DNA]</scope>
    <source>
        <strain evidence="10 11">DSM 12048</strain>
    </source>
</reference>
<evidence type="ECO:0000313" key="11">
    <source>
        <dbReference type="Proteomes" id="UP000239736"/>
    </source>
</evidence>
<keyword evidence="5 8" id="KW-0808">Transferase</keyword>
<evidence type="ECO:0000256" key="3">
    <source>
        <dbReference type="ARBA" id="ARBA00012621"/>
    </source>
</evidence>
<feature type="domain" description="3-deoxy-D-manno-octulosonic-acid transferase N-terminal" evidence="9">
    <location>
        <begin position="26"/>
        <end position="186"/>
    </location>
</feature>
<comment type="subcellular location">
    <subcellularLocation>
        <location evidence="8">Cell membrane</location>
    </subcellularLocation>
</comment>
<evidence type="ECO:0000256" key="5">
    <source>
        <dbReference type="ARBA" id="ARBA00022679"/>
    </source>
</evidence>
<comment type="function">
    <text evidence="1 8">Involved in lipopolysaccharide (LPS) biosynthesis. Catalyzes the transfer of 3-deoxy-D-manno-octulosonate (Kdo) residue(s) from CMP-Kdo to lipid IV(A), the tetraacyldisaccharide-1,4'-bisphosphate precursor of lipid A.</text>
</comment>
<dbReference type="GO" id="GO:0009245">
    <property type="term" value="P:lipid A biosynthetic process"/>
    <property type="evidence" value="ECO:0007669"/>
    <property type="project" value="TreeGrafter"/>
</dbReference>
<gene>
    <name evidence="10" type="ORF">LV82_02637</name>
</gene>
<dbReference type="UniPathway" id="UPA00958"/>
<dbReference type="AlphaFoldDB" id="A0A2S5JDZ1"/>
<comment type="caution">
    <text evidence="10">The sequence shown here is derived from an EMBL/GenBank/DDBJ whole genome shotgun (WGS) entry which is preliminary data.</text>
</comment>
<dbReference type="Gene3D" id="3.40.50.2000">
    <property type="entry name" value="Glycogen Phosphorylase B"/>
    <property type="match status" value="1"/>
</dbReference>
<name>A0A2S5JDZ1_9RHOB</name>
<dbReference type="PANTHER" id="PTHR42755">
    <property type="entry name" value="3-DEOXY-MANNO-OCTULOSONATE CYTIDYLYLTRANSFERASE"/>
    <property type="match status" value="1"/>
</dbReference>
<dbReference type="SUPFAM" id="SSF53756">
    <property type="entry name" value="UDP-Glycosyltransferase/glycogen phosphorylase"/>
    <property type="match status" value="1"/>
</dbReference>
<evidence type="ECO:0000256" key="7">
    <source>
        <dbReference type="ARBA" id="ARBA00049183"/>
    </source>
</evidence>
<evidence type="ECO:0000256" key="6">
    <source>
        <dbReference type="ARBA" id="ARBA00031445"/>
    </source>
</evidence>
<evidence type="ECO:0000256" key="8">
    <source>
        <dbReference type="RuleBase" id="RU365103"/>
    </source>
</evidence>
<dbReference type="OrthoDB" id="9789797at2"/>
<dbReference type="InterPro" id="IPR038107">
    <property type="entry name" value="Glycos_transf_N_sf"/>
</dbReference>
<dbReference type="GO" id="GO:0005886">
    <property type="term" value="C:plasma membrane"/>
    <property type="evidence" value="ECO:0007669"/>
    <property type="project" value="UniProtKB-SubCell"/>
</dbReference>
<dbReference type="PANTHER" id="PTHR42755:SF1">
    <property type="entry name" value="3-DEOXY-D-MANNO-OCTULOSONIC ACID TRANSFERASE, MITOCHONDRIAL-RELATED"/>
    <property type="match status" value="1"/>
</dbReference>
<keyword evidence="8" id="KW-0448">Lipopolysaccharide biosynthesis</keyword>
<dbReference type="GO" id="GO:0009244">
    <property type="term" value="P:lipopolysaccharide core region biosynthetic process"/>
    <property type="evidence" value="ECO:0007669"/>
    <property type="project" value="UniProtKB-UniRule"/>
</dbReference>
<dbReference type="Pfam" id="PF04413">
    <property type="entry name" value="Glycos_transf_N"/>
    <property type="match status" value="1"/>
</dbReference>
<evidence type="ECO:0000259" key="9">
    <source>
        <dbReference type="Pfam" id="PF04413"/>
    </source>
</evidence>
<evidence type="ECO:0000256" key="1">
    <source>
        <dbReference type="ARBA" id="ARBA00003394"/>
    </source>
</evidence>
<proteinExistence type="inferred from homology"/>
<comment type="catalytic activity">
    <reaction evidence="7 8">
        <text>lipid IVA (E. coli) + CMP-3-deoxy-beta-D-manno-octulosonate = alpha-Kdo-(2-&gt;6)-lipid IVA (E. coli) + CMP + H(+)</text>
        <dbReference type="Rhea" id="RHEA:28066"/>
        <dbReference type="ChEBI" id="CHEBI:15378"/>
        <dbReference type="ChEBI" id="CHEBI:58603"/>
        <dbReference type="ChEBI" id="CHEBI:60364"/>
        <dbReference type="ChEBI" id="CHEBI:60377"/>
        <dbReference type="ChEBI" id="CHEBI:85987"/>
        <dbReference type="EC" id="2.4.99.12"/>
    </reaction>
</comment>
<organism evidence="10 11">
    <name type="scientific">Albidovulum inexpectatum</name>
    <dbReference type="NCBI Taxonomy" id="196587"/>
    <lineage>
        <taxon>Bacteria</taxon>
        <taxon>Pseudomonadati</taxon>
        <taxon>Pseudomonadota</taxon>
        <taxon>Alphaproteobacteria</taxon>
        <taxon>Rhodobacterales</taxon>
        <taxon>Paracoccaceae</taxon>
        <taxon>Albidovulum</taxon>
    </lineage>
</organism>
<evidence type="ECO:0000256" key="2">
    <source>
        <dbReference type="ARBA" id="ARBA00004713"/>
    </source>
</evidence>
<evidence type="ECO:0000256" key="4">
    <source>
        <dbReference type="ARBA" id="ARBA00019077"/>
    </source>
</evidence>
<dbReference type="GO" id="GO:0043842">
    <property type="term" value="F:Kdo transferase activity"/>
    <property type="evidence" value="ECO:0007669"/>
    <property type="project" value="UniProtKB-EC"/>
</dbReference>
<dbReference type="EMBL" id="PRDS01000010">
    <property type="protein sequence ID" value="PPB79621.1"/>
    <property type="molecule type" value="Genomic_DNA"/>
</dbReference>
<sequence>MSWSPALALYLIAARRGAARSVAARPERPGERLIWLHPGGSGTPRRLAQLALRITARDDPPAILVTGQEGAAPELDDFPDGTLFDLLPPDRIADLRAFLRHWRPDALVLTETELPPALIVETHRRGIPILLADAAIGAAEDRFWRRGMARALLSRIDRILARDPESAERLRRLLGPQAPVEVAGRIEETTDPLPCKDSDREWLAELTSARPVWLAASCPQGEEPAVIAAHAEALRFAHRTLLVVVPDTPARAPLLAANLRAQGWIVAEWDKGEEPARDVQILVAADEADLGLWYRLAPVTFMGGTLLAEGAGRSPFEPAAFGSAILHGPHFGAYPEAYARLIEARATRMVDQAEELARAVTDMMAPDRAAILAHNAWAVSSGGAEVAERVARAVLDLIEARPRTEVV</sequence>
<dbReference type="Gene3D" id="3.40.50.11720">
    <property type="entry name" value="3-Deoxy-D-manno-octulosonic-acid transferase, N-terminal domain"/>
    <property type="match status" value="1"/>
</dbReference>
<keyword evidence="11" id="KW-1185">Reference proteome</keyword>
<dbReference type="RefSeq" id="WP_104072401.1">
    <property type="nucleotide sequence ID" value="NZ_PRDS01000010.1"/>
</dbReference>
<evidence type="ECO:0000313" key="10">
    <source>
        <dbReference type="EMBL" id="PPB79621.1"/>
    </source>
</evidence>
<dbReference type="Proteomes" id="UP000239736">
    <property type="component" value="Unassembled WGS sequence"/>
</dbReference>
<comment type="similarity">
    <text evidence="8">Belongs to the glycosyltransferase group 1 family.</text>
</comment>
<comment type="pathway">
    <text evidence="2 8">Bacterial outer membrane biogenesis; LPS core biosynthesis.</text>
</comment>
<dbReference type="InterPro" id="IPR007507">
    <property type="entry name" value="Glycos_transf_N"/>
</dbReference>
<dbReference type="InterPro" id="IPR039901">
    <property type="entry name" value="Kdotransferase"/>
</dbReference>
<protein>
    <recommendedName>
        <fullName evidence="4 8">3-deoxy-D-manno-octulosonic acid transferase</fullName>
        <shortName evidence="8">Kdo transferase</shortName>
        <ecNumber evidence="3 8">2.4.99.12</ecNumber>
    </recommendedName>
    <alternativeName>
        <fullName evidence="6 8">Lipid IV(A) 3-deoxy-D-manno-octulosonic acid transferase</fullName>
    </alternativeName>
</protein>
<dbReference type="EC" id="2.4.99.12" evidence="3 8"/>
<keyword evidence="8" id="KW-0472">Membrane</keyword>
<keyword evidence="8" id="KW-1003">Cell membrane</keyword>